<evidence type="ECO:0000313" key="4">
    <source>
        <dbReference type="EMBL" id="MBB4123171.1"/>
    </source>
</evidence>
<reference evidence="4 5" key="1">
    <citation type="submission" date="2020-08" db="EMBL/GenBank/DDBJ databases">
        <title>Genomic Encyclopedia of Type Strains, Phase IV (KMG-IV): sequencing the most valuable type-strain genomes for metagenomic binning, comparative biology and taxonomic classification.</title>
        <authorList>
            <person name="Goeker M."/>
        </authorList>
    </citation>
    <scope>NUCLEOTIDE SEQUENCE [LARGE SCALE GENOMIC DNA]</scope>
    <source>
        <strain evidence="4 5">DSM 28101</strain>
    </source>
</reference>
<dbReference type="AlphaFoldDB" id="A0A7W6KKU8"/>
<dbReference type="SUPFAM" id="SSF46894">
    <property type="entry name" value="C-terminal effector domain of the bipartite response regulators"/>
    <property type="match status" value="1"/>
</dbReference>
<feature type="DNA-binding region" description="OmpR/PhoB-type" evidence="2">
    <location>
        <begin position="1"/>
        <end position="99"/>
    </location>
</feature>
<feature type="domain" description="OmpR/PhoB-type" evidence="3">
    <location>
        <begin position="1"/>
        <end position="99"/>
    </location>
</feature>
<dbReference type="InterPro" id="IPR001867">
    <property type="entry name" value="OmpR/PhoB-type_DNA-bd"/>
</dbReference>
<dbReference type="EMBL" id="JACIDZ010000010">
    <property type="protein sequence ID" value="MBB4123171.1"/>
    <property type="molecule type" value="Genomic_DNA"/>
</dbReference>
<evidence type="ECO:0000259" key="3">
    <source>
        <dbReference type="PROSITE" id="PS51755"/>
    </source>
</evidence>
<evidence type="ECO:0000256" key="1">
    <source>
        <dbReference type="ARBA" id="ARBA00023125"/>
    </source>
</evidence>
<dbReference type="GO" id="GO:0006355">
    <property type="term" value="P:regulation of DNA-templated transcription"/>
    <property type="evidence" value="ECO:0007669"/>
    <property type="project" value="InterPro"/>
</dbReference>
<keyword evidence="5" id="KW-1185">Reference proteome</keyword>
<dbReference type="Proteomes" id="UP000530571">
    <property type="component" value="Unassembled WGS sequence"/>
</dbReference>
<evidence type="ECO:0000256" key="2">
    <source>
        <dbReference type="PROSITE-ProRule" id="PRU01091"/>
    </source>
</evidence>
<dbReference type="SMART" id="SM00862">
    <property type="entry name" value="Trans_reg_C"/>
    <property type="match status" value="1"/>
</dbReference>
<sequence>MRYLDIEFSSDFLFAQRDGEREELSFTRQERTVLRHFVANNGRLVSRSDLLTALEGQSWSIGDRHVDFLINQLRRKLKDSPRAPRFIRTQYGEGYVWVAPRAEGGSAPSGAFLRIGPVRGLERGGAAARTYIAELREELQAGLGAEKSVTIDENPQGAAQDFAIEVIVHRHQDVLHAALLLRHAGELIGVKRIDRHMDSDDAGAATVLQAIWSYLAMPPPSGSLPTDPPPWIRQHDAALLLSGNRDKISWRDNAAMLESAIRENPEDQRLRIMWALNLYARLLQSMSEPDQWLIQKEWREIENEIERICLSVLPTLDKTPEHGLAVAKLLLFVDNRHTALAERLVSDALQDGSAFATAAALRGEIAAVDGRIAEACRLYDEAIDLSEAGSEFYVYLMLMKAAALRAGERHTDLTELAEGLRETVPLAHNRLALLLYPDIPADPSRWTFTQSEMTSSVAAHILQLLFNVFGRRFKNRAHRKNIMDGPIAAFTLAFGDGVVSREIRDGLADPPR</sequence>
<proteinExistence type="predicted"/>
<name>A0A7W6KKU8_9HYPH</name>
<dbReference type="GO" id="GO:0003677">
    <property type="term" value="F:DNA binding"/>
    <property type="evidence" value="ECO:0007669"/>
    <property type="project" value="UniProtKB-UniRule"/>
</dbReference>
<comment type="caution">
    <text evidence="4">The sequence shown here is derived from an EMBL/GenBank/DDBJ whole genome shotgun (WGS) entry which is preliminary data.</text>
</comment>
<dbReference type="GO" id="GO:0000160">
    <property type="term" value="P:phosphorelay signal transduction system"/>
    <property type="evidence" value="ECO:0007669"/>
    <property type="project" value="InterPro"/>
</dbReference>
<keyword evidence="1 2" id="KW-0238">DNA-binding</keyword>
<protein>
    <submittedName>
        <fullName evidence="4">Tetratricopeptide (TPR) repeat protein</fullName>
    </submittedName>
</protein>
<dbReference type="Gene3D" id="1.10.10.10">
    <property type="entry name" value="Winged helix-like DNA-binding domain superfamily/Winged helix DNA-binding domain"/>
    <property type="match status" value="1"/>
</dbReference>
<dbReference type="InterPro" id="IPR036388">
    <property type="entry name" value="WH-like_DNA-bd_sf"/>
</dbReference>
<accession>A0A7W6KKU8</accession>
<gene>
    <name evidence="4" type="ORF">GGR30_003111</name>
</gene>
<dbReference type="RefSeq" id="WP_183487839.1">
    <property type="nucleotide sequence ID" value="NZ_JACIDZ010000010.1"/>
</dbReference>
<evidence type="ECO:0000313" key="5">
    <source>
        <dbReference type="Proteomes" id="UP000530571"/>
    </source>
</evidence>
<dbReference type="PROSITE" id="PS51755">
    <property type="entry name" value="OMPR_PHOB"/>
    <property type="match status" value="1"/>
</dbReference>
<organism evidence="4 5">
    <name type="scientific">Martelella radicis</name>
    <dbReference type="NCBI Taxonomy" id="1397476"/>
    <lineage>
        <taxon>Bacteria</taxon>
        <taxon>Pseudomonadati</taxon>
        <taxon>Pseudomonadota</taxon>
        <taxon>Alphaproteobacteria</taxon>
        <taxon>Hyphomicrobiales</taxon>
        <taxon>Aurantimonadaceae</taxon>
        <taxon>Martelella</taxon>
    </lineage>
</organism>
<dbReference type="CDD" id="cd00383">
    <property type="entry name" value="trans_reg_C"/>
    <property type="match status" value="1"/>
</dbReference>
<dbReference type="InterPro" id="IPR016032">
    <property type="entry name" value="Sig_transdc_resp-reg_C-effctor"/>
</dbReference>
<dbReference type="Pfam" id="PF00486">
    <property type="entry name" value="Trans_reg_C"/>
    <property type="match status" value="1"/>
</dbReference>